<evidence type="ECO:0000256" key="4">
    <source>
        <dbReference type="ARBA" id="ARBA00023014"/>
    </source>
</evidence>
<dbReference type="GO" id="GO:0046872">
    <property type="term" value="F:metal ion binding"/>
    <property type="evidence" value="ECO:0007669"/>
    <property type="project" value="UniProtKB-KW"/>
</dbReference>
<evidence type="ECO:0000256" key="5">
    <source>
        <dbReference type="ARBA" id="ARBA00034078"/>
    </source>
</evidence>
<protein>
    <submittedName>
        <fullName evidence="8">3-phenylpropionate/trans-cinnamate dioxygenase ferredoxin subunit</fullName>
    </submittedName>
</protein>
<dbReference type="InterPro" id="IPR017941">
    <property type="entry name" value="Rieske_2Fe-2S"/>
</dbReference>
<dbReference type="Proteomes" id="UP000249547">
    <property type="component" value="Unassembled WGS sequence"/>
</dbReference>
<dbReference type="OrthoDB" id="593800at2"/>
<keyword evidence="9" id="KW-1185">Reference proteome</keyword>
<comment type="cofactor">
    <cofactor evidence="5">
        <name>[2Fe-2S] cluster</name>
        <dbReference type="ChEBI" id="CHEBI:190135"/>
    </cofactor>
</comment>
<keyword evidence="8" id="KW-0560">Oxidoreductase</keyword>
<keyword evidence="1" id="KW-0001">2Fe-2S</keyword>
<dbReference type="AlphaFoldDB" id="A0A327QAT8"/>
<evidence type="ECO:0000256" key="6">
    <source>
        <dbReference type="ARBA" id="ARBA00038001"/>
    </source>
</evidence>
<keyword evidence="4" id="KW-0411">Iron-sulfur</keyword>
<dbReference type="PANTHER" id="PTHR21496">
    <property type="entry name" value="FERREDOXIN-RELATED"/>
    <property type="match status" value="1"/>
</dbReference>
<proteinExistence type="inferred from homology"/>
<evidence type="ECO:0000313" key="8">
    <source>
        <dbReference type="EMBL" id="RAJ01649.1"/>
    </source>
</evidence>
<evidence type="ECO:0000313" key="9">
    <source>
        <dbReference type="Proteomes" id="UP000249547"/>
    </source>
</evidence>
<name>A0A327QAT8_9BACT</name>
<dbReference type="GO" id="GO:0051213">
    <property type="term" value="F:dioxygenase activity"/>
    <property type="evidence" value="ECO:0007669"/>
    <property type="project" value="UniProtKB-KW"/>
</dbReference>
<dbReference type="PANTHER" id="PTHR21496:SF0">
    <property type="entry name" value="RIESKE DOMAIN-CONTAINING PROTEIN"/>
    <property type="match status" value="1"/>
</dbReference>
<evidence type="ECO:0000256" key="2">
    <source>
        <dbReference type="ARBA" id="ARBA00022723"/>
    </source>
</evidence>
<dbReference type="InterPro" id="IPR036922">
    <property type="entry name" value="Rieske_2Fe-2S_sf"/>
</dbReference>
<keyword evidence="8" id="KW-0223">Dioxygenase</keyword>
<dbReference type="Pfam" id="PF00355">
    <property type="entry name" value="Rieske"/>
    <property type="match status" value="1"/>
</dbReference>
<sequence>MGKEYNWHALPALVLAEKEILVEDVAGKKICITRYNGQLYAFAYKCPHAGAPMNEGYVDAQGQVICPLHKYKFNIRNGYNSSGEGYCLKTYPVEEREGILHVGFDKSWMSL</sequence>
<dbReference type="GO" id="GO:0051537">
    <property type="term" value="F:2 iron, 2 sulfur cluster binding"/>
    <property type="evidence" value="ECO:0007669"/>
    <property type="project" value="UniProtKB-KW"/>
</dbReference>
<gene>
    <name evidence="8" type="ORF">LX64_03866</name>
</gene>
<organism evidence="8 9">
    <name type="scientific">Chitinophaga skermanii</name>
    <dbReference type="NCBI Taxonomy" id="331697"/>
    <lineage>
        <taxon>Bacteria</taxon>
        <taxon>Pseudomonadati</taxon>
        <taxon>Bacteroidota</taxon>
        <taxon>Chitinophagia</taxon>
        <taxon>Chitinophagales</taxon>
        <taxon>Chitinophagaceae</taxon>
        <taxon>Chitinophaga</taxon>
    </lineage>
</organism>
<comment type="similarity">
    <text evidence="6">Belongs to the bacterial ring-hydroxylating dioxygenase ferredoxin component family.</text>
</comment>
<dbReference type="SUPFAM" id="SSF50022">
    <property type="entry name" value="ISP domain"/>
    <property type="match status" value="1"/>
</dbReference>
<dbReference type="Gene3D" id="2.102.10.10">
    <property type="entry name" value="Rieske [2Fe-2S] iron-sulphur domain"/>
    <property type="match status" value="1"/>
</dbReference>
<evidence type="ECO:0000256" key="3">
    <source>
        <dbReference type="ARBA" id="ARBA00023004"/>
    </source>
</evidence>
<feature type="domain" description="Rieske" evidence="7">
    <location>
        <begin position="7"/>
        <end position="102"/>
    </location>
</feature>
<keyword evidence="3" id="KW-0408">Iron</keyword>
<dbReference type="RefSeq" id="WP_111599285.1">
    <property type="nucleotide sequence ID" value="NZ_QLLL01000007.1"/>
</dbReference>
<dbReference type="PROSITE" id="PS51296">
    <property type="entry name" value="RIESKE"/>
    <property type="match status" value="1"/>
</dbReference>
<evidence type="ECO:0000259" key="7">
    <source>
        <dbReference type="PROSITE" id="PS51296"/>
    </source>
</evidence>
<dbReference type="EMBL" id="QLLL01000007">
    <property type="protein sequence ID" value="RAJ01649.1"/>
    <property type="molecule type" value="Genomic_DNA"/>
</dbReference>
<keyword evidence="2" id="KW-0479">Metal-binding</keyword>
<accession>A0A327QAT8</accession>
<reference evidence="8 9" key="1">
    <citation type="submission" date="2018-06" db="EMBL/GenBank/DDBJ databases">
        <title>Genomic Encyclopedia of Archaeal and Bacterial Type Strains, Phase II (KMG-II): from individual species to whole genera.</title>
        <authorList>
            <person name="Goeker M."/>
        </authorList>
    </citation>
    <scope>NUCLEOTIDE SEQUENCE [LARGE SCALE GENOMIC DNA]</scope>
    <source>
        <strain evidence="8 9">DSM 23857</strain>
    </source>
</reference>
<evidence type="ECO:0000256" key="1">
    <source>
        <dbReference type="ARBA" id="ARBA00022714"/>
    </source>
</evidence>
<comment type="caution">
    <text evidence="8">The sequence shown here is derived from an EMBL/GenBank/DDBJ whole genome shotgun (WGS) entry which is preliminary data.</text>
</comment>